<sequence length="101" mass="11715">MSRELKYAEAFFKDLDRHFEHLALSDARLAGDAYDAVTKGLKLLEDFPFIGRKVTIEDEDIIARELLIPFGNWGYVVLYEIEDAETVTILAIRHQREGDYH</sequence>
<dbReference type="EMBL" id="JACIDV010000002">
    <property type="protein sequence ID" value="MBB3945076.1"/>
    <property type="molecule type" value="Genomic_DNA"/>
</dbReference>
<dbReference type="AlphaFoldDB" id="A0A7W6CD87"/>
<dbReference type="Proteomes" id="UP000565286">
    <property type="component" value="Unassembled WGS sequence"/>
</dbReference>
<gene>
    <name evidence="2" type="ORF">GGQ73_001001</name>
</gene>
<comment type="caution">
    <text evidence="2">The sequence shown here is derived from an EMBL/GenBank/DDBJ whole genome shotgun (WGS) entry which is preliminary data.</text>
</comment>
<dbReference type="InterPro" id="IPR035093">
    <property type="entry name" value="RelE/ParE_toxin_dom_sf"/>
</dbReference>
<evidence type="ECO:0000313" key="3">
    <source>
        <dbReference type="Proteomes" id="UP000565286"/>
    </source>
</evidence>
<accession>A0A7W6CD87</accession>
<reference evidence="2 3" key="1">
    <citation type="submission" date="2020-08" db="EMBL/GenBank/DDBJ databases">
        <title>Genomic Encyclopedia of Type Strains, Phase IV (KMG-IV): sequencing the most valuable type-strain genomes for metagenomic binning, comparative biology and taxonomic classification.</title>
        <authorList>
            <person name="Goeker M."/>
        </authorList>
    </citation>
    <scope>NUCLEOTIDE SEQUENCE [LARGE SCALE GENOMIC DNA]</scope>
    <source>
        <strain evidence="2 3">DSM 26438</strain>
    </source>
</reference>
<dbReference type="RefSeq" id="WP_174152344.1">
    <property type="nucleotide sequence ID" value="NZ_JAAMCM010000005.1"/>
</dbReference>
<protein>
    <submittedName>
        <fullName evidence="2">Plasmid stabilization system protein ParE</fullName>
    </submittedName>
</protein>
<dbReference type="InterPro" id="IPR007712">
    <property type="entry name" value="RelE/ParE_toxin"/>
</dbReference>
<evidence type="ECO:0000313" key="2">
    <source>
        <dbReference type="EMBL" id="MBB3945076.1"/>
    </source>
</evidence>
<name>A0A7W6CD87_9HYPH</name>
<dbReference type="Pfam" id="PF05016">
    <property type="entry name" value="ParE_toxin"/>
    <property type="match status" value="1"/>
</dbReference>
<evidence type="ECO:0000256" key="1">
    <source>
        <dbReference type="ARBA" id="ARBA00022649"/>
    </source>
</evidence>
<proteinExistence type="predicted"/>
<organism evidence="2 3">
    <name type="scientific">Rhizobium skierniewicense</name>
    <dbReference type="NCBI Taxonomy" id="984260"/>
    <lineage>
        <taxon>Bacteria</taxon>
        <taxon>Pseudomonadati</taxon>
        <taxon>Pseudomonadota</taxon>
        <taxon>Alphaproteobacteria</taxon>
        <taxon>Hyphomicrobiales</taxon>
        <taxon>Rhizobiaceae</taxon>
        <taxon>Rhizobium/Agrobacterium group</taxon>
        <taxon>Rhizobium</taxon>
    </lineage>
</organism>
<keyword evidence="3" id="KW-1185">Reference proteome</keyword>
<keyword evidence="1" id="KW-1277">Toxin-antitoxin system</keyword>
<dbReference type="Gene3D" id="3.30.2310.20">
    <property type="entry name" value="RelE-like"/>
    <property type="match status" value="1"/>
</dbReference>